<proteinExistence type="predicted"/>
<dbReference type="InterPro" id="IPR036388">
    <property type="entry name" value="WH-like_DNA-bd_sf"/>
</dbReference>
<organism evidence="2">
    <name type="scientific">Candidatus Methanophaga sp. ANME-1 ERB7</name>
    <dbReference type="NCBI Taxonomy" id="2759913"/>
    <lineage>
        <taxon>Archaea</taxon>
        <taxon>Methanobacteriati</taxon>
        <taxon>Methanobacteriota</taxon>
        <taxon>Stenosarchaea group</taxon>
        <taxon>Methanomicrobia</taxon>
        <taxon>Candidatus Methanophagales</taxon>
        <taxon>Candidatus Methanophagaceae</taxon>
        <taxon>Candidatus Methanophaga</taxon>
    </lineage>
</organism>
<reference evidence="2" key="1">
    <citation type="submission" date="2020-06" db="EMBL/GenBank/DDBJ databases">
        <title>Unique genomic features of the anaerobic methanotrophic archaea.</title>
        <authorList>
            <person name="Chadwick G.L."/>
            <person name="Skennerton C.T."/>
            <person name="Laso-Perez R."/>
            <person name="Leu A.O."/>
            <person name="Speth D.R."/>
            <person name="Yu H."/>
            <person name="Morgan-Lang C."/>
            <person name="Hatzenpichler R."/>
            <person name="Goudeau D."/>
            <person name="Malmstrom R."/>
            <person name="Brazelton W.J."/>
            <person name="Woyke T."/>
            <person name="Hallam S.J."/>
            <person name="Tyson G.W."/>
            <person name="Wegener G."/>
            <person name="Boetius A."/>
            <person name="Orphan V."/>
        </authorList>
    </citation>
    <scope>NUCLEOTIDE SEQUENCE</scope>
</reference>
<protein>
    <recommendedName>
        <fullName evidence="1">ArnR1-like winged helix-turn-helix domain-containing protein</fullName>
    </recommendedName>
</protein>
<dbReference type="Pfam" id="PF14947">
    <property type="entry name" value="HTH_45"/>
    <property type="match status" value="1"/>
</dbReference>
<evidence type="ECO:0000313" key="2">
    <source>
        <dbReference type="EMBL" id="QNO55839.1"/>
    </source>
</evidence>
<dbReference type="InterPro" id="IPR036390">
    <property type="entry name" value="WH_DNA-bd_sf"/>
</dbReference>
<dbReference type="Gene3D" id="1.10.10.10">
    <property type="entry name" value="Winged helix-like DNA-binding domain superfamily/Winged helix DNA-binding domain"/>
    <property type="match status" value="1"/>
</dbReference>
<evidence type="ECO:0000259" key="1">
    <source>
        <dbReference type="Pfam" id="PF14947"/>
    </source>
</evidence>
<feature type="domain" description="ArnR1-like winged helix-turn-helix" evidence="1">
    <location>
        <begin position="42"/>
        <end position="120"/>
    </location>
</feature>
<dbReference type="InterPro" id="IPR038723">
    <property type="entry name" value="ArnR1-like_HTH"/>
</dbReference>
<dbReference type="SUPFAM" id="SSF46785">
    <property type="entry name" value="Winged helix' DNA-binding domain"/>
    <property type="match status" value="1"/>
</dbReference>
<gene>
    <name evidence="2" type="ORF">BCMEECLJ_00005</name>
</gene>
<accession>A0A7G9Z6F5</accession>
<name>A0A7G9Z6F5_9EURY</name>
<sequence length="125" mass="14588">MRLVRIRKGDEHRRDATVEGHVRHTQKIGYDTKKMKRGVSTRSRWEIILDILDVIATTGNRAKKTRIMKMAYLDWRNFQRHFGFLIDGGFIEQIDDLSKGTSYGLTERGKELRSKLKDLEPILSA</sequence>
<dbReference type="AlphaFoldDB" id="A0A7G9Z6F5"/>
<dbReference type="EMBL" id="MT631631">
    <property type="protein sequence ID" value="QNO55839.1"/>
    <property type="molecule type" value="Genomic_DNA"/>
</dbReference>